<evidence type="ECO:0000313" key="2">
    <source>
        <dbReference type="EMBL" id="KND86709.1"/>
    </source>
</evidence>
<name>A0A0L0MY38_TOLOC</name>
<dbReference type="Pfam" id="PF17107">
    <property type="entry name" value="SesA"/>
    <property type="match status" value="1"/>
</dbReference>
<dbReference type="STRING" id="1163406.A0A0L0MY38"/>
<dbReference type="Proteomes" id="UP000036947">
    <property type="component" value="Unassembled WGS sequence"/>
</dbReference>
<evidence type="ECO:0000313" key="3">
    <source>
        <dbReference type="Proteomes" id="UP000036947"/>
    </source>
</evidence>
<gene>
    <name evidence="2" type="ORF">TOPH_08665</name>
</gene>
<accession>A0A0L0MY38</accession>
<keyword evidence="3" id="KW-1185">Reference proteome</keyword>
<dbReference type="InterPro" id="IPR028994">
    <property type="entry name" value="Integrin_alpha_N"/>
</dbReference>
<organism evidence="2 3">
    <name type="scientific">Tolypocladium ophioglossoides (strain CBS 100239)</name>
    <name type="common">Snaketongue truffleclub</name>
    <name type="synonym">Elaphocordyceps ophioglossoides</name>
    <dbReference type="NCBI Taxonomy" id="1163406"/>
    <lineage>
        <taxon>Eukaryota</taxon>
        <taxon>Fungi</taxon>
        <taxon>Dikarya</taxon>
        <taxon>Ascomycota</taxon>
        <taxon>Pezizomycotina</taxon>
        <taxon>Sordariomycetes</taxon>
        <taxon>Hypocreomycetidae</taxon>
        <taxon>Hypocreales</taxon>
        <taxon>Ophiocordycipitaceae</taxon>
        <taxon>Tolypocladium</taxon>
    </lineage>
</organism>
<proteinExistence type="predicted"/>
<dbReference type="AlphaFoldDB" id="A0A0L0MY38"/>
<dbReference type="OrthoDB" id="674604at2759"/>
<reference evidence="2 3" key="1">
    <citation type="journal article" date="2015" name="BMC Genomics">
        <title>The genome of the truffle-parasite Tolypocladium ophioglossoides and the evolution of antifungal peptaibiotics.</title>
        <authorList>
            <person name="Quandt C.A."/>
            <person name="Bushley K.E."/>
            <person name="Spatafora J.W."/>
        </authorList>
    </citation>
    <scope>NUCLEOTIDE SEQUENCE [LARGE SCALE GENOMIC DNA]</scope>
    <source>
        <strain evidence="2 3">CBS 100239</strain>
    </source>
</reference>
<dbReference type="EMBL" id="LFRF01000050">
    <property type="protein sequence ID" value="KND86709.1"/>
    <property type="molecule type" value="Genomic_DNA"/>
</dbReference>
<sequence length="466" mass="51423">MADPLGVVGIVTSITQLVDLSAKIISRVHEYASIANDIPPSFRSLATQLHLLSITLQHVEAQSQAGQLGEVAARAIKDVIDSILHDIVFLEKIFIPVKASTFERSLQALKSLAWEDKVQQRIQRIQANIQLLGFHQNTMQITMGKTVLDMLKTSDSEKVLAESRAQSAFEGDEANVILGQFRDLVSSMNNSAYAARKLESGTHGVVESALSVWLLKITSSWNDYHPTVKFLMTDWDGDAILDLVAVKKQNTGTGRTEVHVLSGASDYQTPLLQVGTPLEETSDNFDFLLADWTGDGRPDLLAIKKNNTGTNSTEIHVLDGGNNFQSFALQVGTALHETHNDATFLTTDWMGTGRADIVFIKRSLTGSNSTEVHILSAAHNFSFFLLQTPTALHETDDTWQFVFTYEFSRTHRPDLAAIKRDGQVIVEVCLLSGVNDFKSVVFRSDRRGHGQGGQRQRVLQLLGAHE</sequence>
<protein>
    <recommendedName>
        <fullName evidence="1">NACHT-NTPase and P-loop NTPases N-terminal domain-containing protein</fullName>
    </recommendedName>
</protein>
<comment type="caution">
    <text evidence="2">The sequence shown here is derived from an EMBL/GenBank/DDBJ whole genome shotgun (WGS) entry which is preliminary data.</text>
</comment>
<evidence type="ECO:0000259" key="1">
    <source>
        <dbReference type="Pfam" id="PF17107"/>
    </source>
</evidence>
<dbReference type="InterPro" id="IPR031352">
    <property type="entry name" value="SesA"/>
</dbReference>
<dbReference type="SUPFAM" id="SSF69318">
    <property type="entry name" value="Integrin alpha N-terminal domain"/>
    <property type="match status" value="1"/>
</dbReference>
<feature type="domain" description="NACHT-NTPase and P-loop NTPases N-terminal" evidence="1">
    <location>
        <begin position="11"/>
        <end position="132"/>
    </location>
</feature>